<keyword evidence="3" id="KW-1185">Reference proteome</keyword>
<dbReference type="InterPro" id="IPR034569">
    <property type="entry name" value="PNSB5"/>
</dbReference>
<dbReference type="PANTHER" id="PTHR36399:SF1">
    <property type="entry name" value="PHOTOSYNTHETIC NDH SUBUNIT OF SUBCOMPLEX B 5, CHLOROPLASTIC"/>
    <property type="match status" value="1"/>
</dbReference>
<sequence>MAAMVCCSAVLPLSIRIKSCDVEGRAVVGWQQMRTSCTFARRNLAFRRRAAGNTGVEPDLQEDDYDVNATAGSELRDDEFPWGKADGAHSWHEGDDGTFMEGINEVMESSGAPTGGQGAMSWLFIPGLIAGWTANIPHEYLFIYTAVFIVIFVGIEMAKPAKETNFEPEMYREKK</sequence>
<keyword evidence="1" id="KW-1133">Transmembrane helix</keyword>
<name>A0ABP0TJC8_9BRYO</name>
<feature type="transmembrane region" description="Helical" evidence="1">
    <location>
        <begin position="141"/>
        <end position="158"/>
    </location>
</feature>
<dbReference type="Proteomes" id="UP001497512">
    <property type="component" value="Chromosome 11"/>
</dbReference>
<dbReference type="EMBL" id="OZ019903">
    <property type="protein sequence ID" value="CAK9197558.1"/>
    <property type="molecule type" value="Genomic_DNA"/>
</dbReference>
<protein>
    <submittedName>
        <fullName evidence="2">Uncharacterized protein</fullName>
    </submittedName>
</protein>
<dbReference type="PANTHER" id="PTHR36399">
    <property type="entry name" value="PHOTOSYNTHETIC NDH SUBUNIT OF SUBCOMPLEX B 5, CHLOROPLASTIC"/>
    <property type="match status" value="1"/>
</dbReference>
<proteinExistence type="predicted"/>
<evidence type="ECO:0000256" key="1">
    <source>
        <dbReference type="SAM" id="Phobius"/>
    </source>
</evidence>
<accession>A0ABP0TJC8</accession>
<keyword evidence="1" id="KW-0812">Transmembrane</keyword>
<organism evidence="2 3">
    <name type="scientific">Sphagnum troendelagicum</name>
    <dbReference type="NCBI Taxonomy" id="128251"/>
    <lineage>
        <taxon>Eukaryota</taxon>
        <taxon>Viridiplantae</taxon>
        <taxon>Streptophyta</taxon>
        <taxon>Embryophyta</taxon>
        <taxon>Bryophyta</taxon>
        <taxon>Sphagnophytina</taxon>
        <taxon>Sphagnopsida</taxon>
        <taxon>Sphagnales</taxon>
        <taxon>Sphagnaceae</taxon>
        <taxon>Sphagnum</taxon>
    </lineage>
</organism>
<gene>
    <name evidence="2" type="ORF">CSSPTR1EN2_LOCUS4034</name>
</gene>
<reference evidence="2" key="1">
    <citation type="submission" date="2024-02" db="EMBL/GenBank/DDBJ databases">
        <authorList>
            <consortium name="ELIXIR-Norway"/>
            <consortium name="Elixir Norway"/>
        </authorList>
    </citation>
    <scope>NUCLEOTIDE SEQUENCE</scope>
</reference>
<evidence type="ECO:0000313" key="3">
    <source>
        <dbReference type="Proteomes" id="UP001497512"/>
    </source>
</evidence>
<evidence type="ECO:0000313" key="2">
    <source>
        <dbReference type="EMBL" id="CAK9197558.1"/>
    </source>
</evidence>
<keyword evidence="1" id="KW-0472">Membrane</keyword>